<protein>
    <submittedName>
        <fullName evidence="2">Glycosyltransferase family 39 protein</fullName>
    </submittedName>
</protein>
<gene>
    <name evidence="2" type="ORF">MUN86_23110</name>
</gene>
<feature type="transmembrane region" description="Helical" evidence="1">
    <location>
        <begin position="146"/>
        <end position="164"/>
    </location>
</feature>
<feature type="transmembrane region" description="Helical" evidence="1">
    <location>
        <begin position="424"/>
        <end position="444"/>
    </location>
</feature>
<dbReference type="EMBL" id="CP095061">
    <property type="protein sequence ID" value="UOQ66338.1"/>
    <property type="molecule type" value="Genomic_DNA"/>
</dbReference>
<feature type="transmembrane region" description="Helical" evidence="1">
    <location>
        <begin position="124"/>
        <end position="140"/>
    </location>
</feature>
<accession>A0ABY4G622</accession>
<name>A0ABY4G622_9BACT</name>
<organism evidence="2 3">
    <name type="scientific">Hymenobacter volaticus</name>
    <dbReference type="NCBI Taxonomy" id="2932254"/>
    <lineage>
        <taxon>Bacteria</taxon>
        <taxon>Pseudomonadati</taxon>
        <taxon>Bacteroidota</taxon>
        <taxon>Cytophagia</taxon>
        <taxon>Cytophagales</taxon>
        <taxon>Hymenobacteraceae</taxon>
        <taxon>Hymenobacter</taxon>
    </lineage>
</organism>
<proteinExistence type="predicted"/>
<dbReference type="RefSeq" id="WP_245120365.1">
    <property type="nucleotide sequence ID" value="NZ_CP095061.1"/>
</dbReference>
<dbReference type="Proteomes" id="UP000830401">
    <property type="component" value="Chromosome"/>
</dbReference>
<reference evidence="2" key="1">
    <citation type="submission" date="2022-04" db="EMBL/GenBank/DDBJ databases">
        <title>Hymenobacter sp. isolated from the air.</title>
        <authorList>
            <person name="Won M."/>
            <person name="Lee C.-M."/>
            <person name="Woen H.-Y."/>
            <person name="Kwon S.-W."/>
        </authorList>
    </citation>
    <scope>NUCLEOTIDE SEQUENCE</scope>
    <source>
        <strain evidence="2">5420S-77</strain>
    </source>
</reference>
<feature type="transmembrane region" description="Helical" evidence="1">
    <location>
        <begin position="176"/>
        <end position="206"/>
    </location>
</feature>
<evidence type="ECO:0000313" key="3">
    <source>
        <dbReference type="Proteomes" id="UP000830401"/>
    </source>
</evidence>
<keyword evidence="1" id="KW-0812">Transmembrane</keyword>
<evidence type="ECO:0000256" key="1">
    <source>
        <dbReference type="SAM" id="Phobius"/>
    </source>
</evidence>
<keyword evidence="1" id="KW-0472">Membrane</keyword>
<feature type="transmembrane region" description="Helical" evidence="1">
    <location>
        <begin position="92"/>
        <end position="112"/>
    </location>
</feature>
<keyword evidence="1" id="KW-1133">Transmembrane helix</keyword>
<evidence type="ECO:0000313" key="2">
    <source>
        <dbReference type="EMBL" id="UOQ66338.1"/>
    </source>
</evidence>
<feature type="transmembrane region" description="Helical" evidence="1">
    <location>
        <begin position="6"/>
        <end position="28"/>
    </location>
</feature>
<feature type="transmembrane region" description="Helical" evidence="1">
    <location>
        <begin position="398"/>
        <end position="418"/>
    </location>
</feature>
<feature type="transmembrane region" description="Helical" evidence="1">
    <location>
        <begin position="451"/>
        <end position="471"/>
    </location>
</feature>
<keyword evidence="3" id="KW-1185">Reference proteome</keyword>
<feature type="transmembrane region" description="Helical" evidence="1">
    <location>
        <begin position="218"/>
        <end position="236"/>
    </location>
</feature>
<sequence>MLKQRILWLAALLRLGLYIFLYFSMGIARSGTGLIGKRYGEEEFYFKSIDNLIKYGQYNYELNYLPGYAGRMPGYGVIYGFVKILLPDNQQYVYNAVIATQIILGLVAVFYLSKLALILTKKSNLTYIIAFLYALSPYSIQSDLFVFTESFASSGLIISLYCFLKALKSGRLSYYFIAGCWLSWVVFLRPFMLPFFGFWIVAYAYYHRKTIFVQIRQTSYVITLLLLPFIIPDALWTARNWFIYKRFVPLQTEYAGMQYSDLYLETRSYVAAMGEEPVLWSTTSLIVWLTRPIPPARISPQPWQFTTLATYDSLVWLRNQILISRNDSIPALVRATSEKRAASALRRYRIAFIREHPVRYYLITPLRLTYYLALPDSGASVFDLPFNELSIWQKVVRLFFTAWHWFWTGIGLFSFLVWPRKFDITLLLVRLAPIYCILLFVVALHHVEQRYFFLVYPLTLVSAVHGVFWLWTSWQRLSRS</sequence>